<evidence type="ECO:0000313" key="2">
    <source>
        <dbReference type="EMBL" id="MBA3926565.1"/>
    </source>
</evidence>
<evidence type="ECO:0000259" key="1">
    <source>
        <dbReference type="Pfam" id="PF09643"/>
    </source>
</evidence>
<gene>
    <name evidence="2" type="ORF">HPK16_09435</name>
</gene>
<dbReference type="AlphaFoldDB" id="A0A7W1YGA3"/>
<dbReference type="Proteomes" id="UP000548787">
    <property type="component" value="Unassembled WGS sequence"/>
</dbReference>
<dbReference type="SUPFAM" id="SSF159006">
    <property type="entry name" value="YopX-like"/>
    <property type="match status" value="1"/>
</dbReference>
<reference evidence="2 3" key="1">
    <citation type="submission" date="2020-05" db="EMBL/GenBank/DDBJ databases">
        <authorList>
            <person name="Carlin C.R."/>
        </authorList>
    </citation>
    <scope>NUCLEOTIDE SEQUENCE [LARGE SCALE GENOMIC DNA]</scope>
    <source>
        <strain evidence="2 3">FSL W9-0585</strain>
    </source>
</reference>
<dbReference type="EMBL" id="JABJVM010000008">
    <property type="protein sequence ID" value="MBA3926565.1"/>
    <property type="molecule type" value="Genomic_DNA"/>
</dbReference>
<dbReference type="Gene3D" id="2.30.30.290">
    <property type="entry name" value="YopX-like domains"/>
    <property type="match status" value="1"/>
</dbReference>
<dbReference type="RefSeq" id="WP_181676720.1">
    <property type="nucleotide sequence ID" value="NZ_JABJVM010000008.1"/>
</dbReference>
<name>A0A7W1YGA3_9LIST</name>
<accession>A0A7W1YGA3</accession>
<reference evidence="2 3" key="2">
    <citation type="submission" date="2020-08" db="EMBL/GenBank/DDBJ databases">
        <title>Listeria ohnekaius sp. nov. and Listeria portnoyii sp. nov. isolated from non-agricultural and natural environments.</title>
        <authorList>
            <person name="Weller D."/>
            <person name="Belias A.M."/>
            <person name="Liao J."/>
            <person name="Guo S."/>
            <person name="Orsi R.H."/>
            <person name="Wiedmann M."/>
        </authorList>
    </citation>
    <scope>NUCLEOTIDE SEQUENCE [LARGE SCALE GENOMIC DNA]</scope>
    <source>
        <strain evidence="2 3">FSL W9-0585</strain>
    </source>
</reference>
<proteinExistence type="predicted"/>
<evidence type="ECO:0000313" key="3">
    <source>
        <dbReference type="Proteomes" id="UP000548787"/>
    </source>
</evidence>
<sequence>MKPSEFRGKRLDNGEWAFGTYTNAYGDWINEFAPYGPKMYGNEIVEDAGEHYAENEVDRETVTGFTGITDINENKLYDQDICEDENGNRFLVMWSMYFNAWCYIEYLGDLREYPLYKFIGTYRKVGNKFDNPELLEIEVAE</sequence>
<keyword evidence="3" id="KW-1185">Reference proteome</keyword>
<feature type="domain" description="YopX protein" evidence="1">
    <location>
        <begin position="36"/>
        <end position="136"/>
    </location>
</feature>
<dbReference type="InterPro" id="IPR023385">
    <property type="entry name" value="YopX-like_C"/>
</dbReference>
<protein>
    <recommendedName>
        <fullName evidence="1">YopX protein domain-containing protein</fullName>
    </recommendedName>
</protein>
<organism evidence="2 3">
    <name type="scientific">Listeria rustica</name>
    <dbReference type="NCBI Taxonomy" id="2713503"/>
    <lineage>
        <taxon>Bacteria</taxon>
        <taxon>Bacillati</taxon>
        <taxon>Bacillota</taxon>
        <taxon>Bacilli</taxon>
        <taxon>Bacillales</taxon>
        <taxon>Listeriaceae</taxon>
        <taxon>Listeria</taxon>
    </lineage>
</organism>
<dbReference type="InterPro" id="IPR019096">
    <property type="entry name" value="YopX_protein"/>
</dbReference>
<comment type="caution">
    <text evidence="2">The sequence shown here is derived from an EMBL/GenBank/DDBJ whole genome shotgun (WGS) entry which is preliminary data.</text>
</comment>
<dbReference type="Pfam" id="PF09643">
    <property type="entry name" value="YopX"/>
    <property type="match status" value="1"/>
</dbReference>